<gene>
    <name evidence="1" type="ORF">MA20_31105</name>
</gene>
<dbReference type="EMBL" id="JRPN01000024">
    <property type="protein sequence ID" value="KGT75668.1"/>
    <property type="molecule type" value="Genomic_DNA"/>
</dbReference>
<dbReference type="Proteomes" id="UP000030377">
    <property type="component" value="Unassembled WGS sequence"/>
</dbReference>
<dbReference type="SUPFAM" id="SSF54427">
    <property type="entry name" value="NTF2-like"/>
    <property type="match status" value="1"/>
</dbReference>
<dbReference type="AlphaFoldDB" id="A0A0A3YPQ7"/>
<name>A0A0A3YPQ7_BRAJP</name>
<comment type="caution">
    <text evidence="1">The sequence shown here is derived from an EMBL/GenBank/DDBJ whole genome shotgun (WGS) entry which is preliminary data.</text>
</comment>
<dbReference type="GO" id="GO:0030638">
    <property type="term" value="P:polyketide metabolic process"/>
    <property type="evidence" value="ECO:0007669"/>
    <property type="project" value="InterPro"/>
</dbReference>
<sequence>MKLHGVADVLYGAYNRHDTAAVAELYDGNGTHEDIAMGHPKVGRAAIAHGLQKFFGWFPDAHWVPHVQIVDPFGSVTITYLLTATLQAQMDRTIARGQRISLRGAHVLHVRGRLIHSSEDYWDAATFQKQLNA</sequence>
<dbReference type="RefSeq" id="WP_028154852.1">
    <property type="nucleotide sequence ID" value="NZ_JANUDC010000001.1"/>
</dbReference>
<evidence type="ECO:0008006" key="3">
    <source>
        <dbReference type="Google" id="ProtNLM"/>
    </source>
</evidence>
<dbReference type="InterPro" id="IPR009959">
    <property type="entry name" value="Cyclase_SnoaL-like"/>
</dbReference>
<accession>A0A0A3YPQ7</accession>
<evidence type="ECO:0000313" key="2">
    <source>
        <dbReference type="Proteomes" id="UP000030377"/>
    </source>
</evidence>
<proteinExistence type="predicted"/>
<dbReference type="Gene3D" id="3.10.450.50">
    <property type="match status" value="1"/>
</dbReference>
<dbReference type="Pfam" id="PF07366">
    <property type="entry name" value="SnoaL"/>
    <property type="match status" value="1"/>
</dbReference>
<organism evidence="1 2">
    <name type="scientific">Bradyrhizobium japonicum</name>
    <dbReference type="NCBI Taxonomy" id="375"/>
    <lineage>
        <taxon>Bacteria</taxon>
        <taxon>Pseudomonadati</taxon>
        <taxon>Pseudomonadota</taxon>
        <taxon>Alphaproteobacteria</taxon>
        <taxon>Hyphomicrobiales</taxon>
        <taxon>Nitrobacteraceae</taxon>
        <taxon>Bradyrhizobium</taxon>
    </lineage>
</organism>
<evidence type="ECO:0000313" key="1">
    <source>
        <dbReference type="EMBL" id="KGT75668.1"/>
    </source>
</evidence>
<reference evidence="1 2" key="1">
    <citation type="submission" date="2014-09" db="EMBL/GenBank/DDBJ databases">
        <title>Draft genome of Bradyrhizobium japonicum Is-34.</title>
        <authorList>
            <person name="Tsurumaru H."/>
            <person name="Yamakawa T."/>
            <person name="Hashimoto S."/>
            <person name="Okizaki K."/>
            <person name="Kanesaki Y."/>
            <person name="Yoshikawa H."/>
            <person name="Yajima S."/>
        </authorList>
    </citation>
    <scope>NUCLEOTIDE SEQUENCE [LARGE SCALE GENOMIC DNA]</scope>
    <source>
        <strain evidence="1 2">Is-34</strain>
    </source>
</reference>
<dbReference type="InterPro" id="IPR032710">
    <property type="entry name" value="NTF2-like_dom_sf"/>
</dbReference>
<protein>
    <recommendedName>
        <fullName evidence="3">SnoaL-like domain-containing protein</fullName>
    </recommendedName>
</protein>